<evidence type="ECO:0000313" key="3">
    <source>
        <dbReference type="WBParaSite" id="GPUH_0000694101-mRNA-1"/>
    </source>
</evidence>
<dbReference type="EMBL" id="UYRT01017116">
    <property type="protein sequence ID" value="VDK56611.1"/>
    <property type="molecule type" value="Genomic_DNA"/>
</dbReference>
<sequence>MQKCLAVNPFELKFREANRRISQCSEELLEQNGLVPVSLSLPTTGGITLLKLPSSLAHSPGIFSNINVLSADFENDTLKSADLSRLVQQMKDNGGFSTQSSRISEDTGRAPRTADVLNAVLDMHSDRLGPLGFLGATGTATSPLV</sequence>
<evidence type="ECO:0000313" key="1">
    <source>
        <dbReference type="EMBL" id="VDK56611.1"/>
    </source>
</evidence>
<organism evidence="3">
    <name type="scientific">Gongylonema pulchrum</name>
    <dbReference type="NCBI Taxonomy" id="637853"/>
    <lineage>
        <taxon>Eukaryota</taxon>
        <taxon>Metazoa</taxon>
        <taxon>Ecdysozoa</taxon>
        <taxon>Nematoda</taxon>
        <taxon>Chromadorea</taxon>
        <taxon>Rhabditida</taxon>
        <taxon>Spirurina</taxon>
        <taxon>Spiruromorpha</taxon>
        <taxon>Spiruroidea</taxon>
        <taxon>Gongylonematidae</taxon>
        <taxon>Gongylonema</taxon>
    </lineage>
</organism>
<protein>
    <submittedName>
        <fullName evidence="3">Midnolin</fullName>
    </submittedName>
</protein>
<dbReference type="Proteomes" id="UP000271098">
    <property type="component" value="Unassembled WGS sequence"/>
</dbReference>
<reference evidence="1 2" key="2">
    <citation type="submission" date="2018-11" db="EMBL/GenBank/DDBJ databases">
        <authorList>
            <consortium name="Pathogen Informatics"/>
        </authorList>
    </citation>
    <scope>NUCLEOTIDE SEQUENCE [LARGE SCALE GENOMIC DNA]</scope>
</reference>
<proteinExistence type="predicted"/>
<reference evidence="3" key="1">
    <citation type="submission" date="2016-06" db="UniProtKB">
        <authorList>
            <consortium name="WormBaseParasite"/>
        </authorList>
    </citation>
    <scope>IDENTIFICATION</scope>
</reference>
<name>A0A183DDZ1_9BILA</name>
<gene>
    <name evidence="1" type="ORF">GPUH_LOCUS6931</name>
</gene>
<dbReference type="OrthoDB" id="5829382at2759"/>
<accession>A0A183DDZ1</accession>
<keyword evidence="2" id="KW-1185">Reference proteome</keyword>
<dbReference type="AlphaFoldDB" id="A0A183DDZ1"/>
<dbReference type="WBParaSite" id="GPUH_0000694101-mRNA-1">
    <property type="protein sequence ID" value="GPUH_0000694101-mRNA-1"/>
    <property type="gene ID" value="GPUH_0000694101"/>
</dbReference>
<evidence type="ECO:0000313" key="2">
    <source>
        <dbReference type="Proteomes" id="UP000271098"/>
    </source>
</evidence>